<proteinExistence type="predicted"/>
<gene>
    <name evidence="2" type="ORF">PPAR00522_LOCUS6080</name>
</gene>
<sequence>MKKDKKLKSEESQKETELQKGSNDKANPNNDKSKKKDKASEKTEEKSQEKPNAIVKQKKVDEIDDIFGSSKKEAKSTDTKKEGSKRGNSELEEKDKPSSKKAKIEGNKDDIFGEEAKKGRKKTEEGYNIYTEDELGLGRAGGNTELCPFDCNCCF</sequence>
<feature type="compositionally biased region" description="Basic and acidic residues" evidence="1">
    <location>
        <begin position="31"/>
        <end position="49"/>
    </location>
</feature>
<feature type="compositionally biased region" description="Basic and acidic residues" evidence="1">
    <location>
        <begin position="70"/>
        <end position="125"/>
    </location>
</feature>
<name>A0A7S0UUJ0_9CHLO</name>
<accession>A0A7S0UUJ0</accession>
<organism evidence="2">
    <name type="scientific">Polytomella parva</name>
    <dbReference type="NCBI Taxonomy" id="51329"/>
    <lineage>
        <taxon>Eukaryota</taxon>
        <taxon>Viridiplantae</taxon>
        <taxon>Chlorophyta</taxon>
        <taxon>core chlorophytes</taxon>
        <taxon>Chlorophyceae</taxon>
        <taxon>CS clade</taxon>
        <taxon>Chlamydomonadales</taxon>
        <taxon>Chlamydomonadaceae</taxon>
        <taxon>Polytomella</taxon>
    </lineage>
</organism>
<dbReference type="AlphaFoldDB" id="A0A7S0UUJ0"/>
<reference evidence="2" key="1">
    <citation type="submission" date="2021-01" db="EMBL/GenBank/DDBJ databases">
        <authorList>
            <person name="Corre E."/>
            <person name="Pelletier E."/>
            <person name="Niang G."/>
            <person name="Scheremetjew M."/>
            <person name="Finn R."/>
            <person name="Kale V."/>
            <person name="Holt S."/>
            <person name="Cochrane G."/>
            <person name="Meng A."/>
            <person name="Brown T."/>
            <person name="Cohen L."/>
        </authorList>
    </citation>
    <scope>NUCLEOTIDE SEQUENCE</scope>
    <source>
        <strain evidence="2">SAG 63-3</strain>
    </source>
</reference>
<evidence type="ECO:0000313" key="2">
    <source>
        <dbReference type="EMBL" id="CAD8769681.1"/>
    </source>
</evidence>
<dbReference type="PANTHER" id="PTHR34066">
    <property type="entry name" value="GROWTH FACTOR 2"/>
    <property type="match status" value="1"/>
</dbReference>
<evidence type="ECO:0000256" key="1">
    <source>
        <dbReference type="SAM" id="MobiDB-lite"/>
    </source>
</evidence>
<dbReference type="InterPro" id="IPR013885">
    <property type="entry name" value="DUF1764_euk"/>
</dbReference>
<protein>
    <recommendedName>
        <fullName evidence="3">DUF1764 domain-containing protein</fullName>
    </recommendedName>
</protein>
<feature type="region of interest" description="Disordered" evidence="1">
    <location>
        <begin position="1"/>
        <end position="125"/>
    </location>
</feature>
<feature type="compositionally biased region" description="Basic and acidic residues" evidence="1">
    <location>
        <begin position="1"/>
        <end position="18"/>
    </location>
</feature>
<dbReference type="Pfam" id="PF08576">
    <property type="entry name" value="DUF1764"/>
    <property type="match status" value="1"/>
</dbReference>
<dbReference type="EMBL" id="HBFM01009536">
    <property type="protein sequence ID" value="CAD8769681.1"/>
    <property type="molecule type" value="Transcribed_RNA"/>
</dbReference>
<dbReference type="PANTHER" id="PTHR34066:SF1">
    <property type="entry name" value="DUF1764 FAMILY PROTEIN"/>
    <property type="match status" value="1"/>
</dbReference>
<evidence type="ECO:0008006" key="3">
    <source>
        <dbReference type="Google" id="ProtNLM"/>
    </source>
</evidence>